<reference evidence="1 2" key="1">
    <citation type="submission" date="2021-06" db="EMBL/GenBank/DDBJ databases">
        <title>Complete genome of Haloferula helveola possessing various polysaccharide degrading enzymes.</title>
        <authorList>
            <person name="Takami H."/>
            <person name="Huang C."/>
            <person name="Hamasaki K."/>
        </authorList>
    </citation>
    <scope>NUCLEOTIDE SEQUENCE [LARGE SCALE GENOMIC DNA]</scope>
    <source>
        <strain evidence="1 2">CN-1</strain>
    </source>
</reference>
<dbReference type="EMBL" id="AP024702">
    <property type="protein sequence ID" value="BCX47509.1"/>
    <property type="molecule type" value="Genomic_DNA"/>
</dbReference>
<evidence type="ECO:0000313" key="2">
    <source>
        <dbReference type="Proteomes" id="UP001374893"/>
    </source>
</evidence>
<evidence type="ECO:0000313" key="1">
    <source>
        <dbReference type="EMBL" id="BCX47509.1"/>
    </source>
</evidence>
<keyword evidence="2" id="KW-1185">Reference proteome</keyword>
<protein>
    <submittedName>
        <fullName evidence="1">Uncharacterized protein</fullName>
    </submittedName>
</protein>
<organism evidence="1 2">
    <name type="scientific">Haloferula helveola</name>
    <dbReference type="NCBI Taxonomy" id="490095"/>
    <lineage>
        <taxon>Bacteria</taxon>
        <taxon>Pseudomonadati</taxon>
        <taxon>Verrucomicrobiota</taxon>
        <taxon>Verrucomicrobiia</taxon>
        <taxon>Verrucomicrobiales</taxon>
        <taxon>Verrucomicrobiaceae</taxon>
        <taxon>Haloferula</taxon>
    </lineage>
</organism>
<accession>A0ABN6H1K1</accession>
<dbReference type="Proteomes" id="UP001374893">
    <property type="component" value="Chromosome"/>
</dbReference>
<dbReference type="RefSeq" id="WP_338689746.1">
    <property type="nucleotide sequence ID" value="NZ_AP024702.1"/>
</dbReference>
<name>A0ABN6H1K1_9BACT</name>
<sequence length="156" mass="17711">MKKLLIGTLLVAAMVGAVVVTQFVVAMNRSFEFAQEQARIGRAYMDGMEDADFREVAAFAHKLMSEPEPEWNWHSMSKHDDQPVPEPWRERGVIFVRYRPDWVSIGWHGGPHAHTHLDVDRADDGSFTFTARYTDHEPAKVLRTKFQAQQGGDGDA</sequence>
<gene>
    <name evidence="1" type="ORF">HAHE_14170</name>
</gene>
<proteinExistence type="predicted"/>